<sequence length="229" mass="25380">MFPIYVLLALFLMIISIGYFKDVLLFIGISRKLSYILAFEISILSFALSPVNLVVKEIKREALVPRYDVIYVFGIPFYVPKLSQDYLTTLIAINFGGAIIPLLLSITLLFLTFKYIFLTIVDIILLILISKLFSRVVDGVGVVMHPFIPPIFAVIFSYILFFHYPQLVPVAAYISSVIGTLVGADILNLNNIIKASPQIVSIGGMGSFDGIFLSGLFSIVFGELIIALL</sequence>
<protein>
    <recommendedName>
        <fullName evidence="4">DUF1614 domain-containing protein</fullName>
    </recommendedName>
</protein>
<evidence type="ECO:0000256" key="1">
    <source>
        <dbReference type="SAM" id="Phobius"/>
    </source>
</evidence>
<dbReference type="Pfam" id="PF07758">
    <property type="entry name" value="DUF1614"/>
    <property type="match status" value="1"/>
</dbReference>
<dbReference type="AlphaFoldDB" id="A0A1W6JXI2"/>
<dbReference type="EMBL" id="CP020477">
    <property type="protein sequence ID" value="ARM74942.1"/>
    <property type="molecule type" value="Genomic_DNA"/>
</dbReference>
<feature type="transmembrane region" description="Helical" evidence="1">
    <location>
        <begin position="86"/>
        <end position="109"/>
    </location>
</feature>
<feature type="transmembrane region" description="Helical" evidence="1">
    <location>
        <begin position="146"/>
        <end position="164"/>
    </location>
</feature>
<reference evidence="2 3" key="1">
    <citation type="submission" date="2017-03" db="EMBL/GenBank/DDBJ databases">
        <title>Sulfur activation and transportation mechanism of thermophilic Archaea Acidianus manzaensis YN-25.</title>
        <authorList>
            <person name="Ma Y."/>
            <person name="Yang Y."/>
            <person name="Xia J."/>
        </authorList>
    </citation>
    <scope>NUCLEOTIDE SEQUENCE [LARGE SCALE GENOMIC DNA]</scope>
    <source>
        <strain evidence="2 3">YN-25</strain>
    </source>
</reference>
<keyword evidence="1" id="KW-0812">Transmembrane</keyword>
<feature type="transmembrane region" description="Helical" evidence="1">
    <location>
        <begin position="210"/>
        <end position="228"/>
    </location>
</feature>
<keyword evidence="1" id="KW-0472">Membrane</keyword>
<feature type="transmembrane region" description="Helical" evidence="1">
    <location>
        <begin position="170"/>
        <end position="189"/>
    </location>
</feature>
<dbReference type="InterPro" id="IPR011672">
    <property type="entry name" value="DUF1614"/>
</dbReference>
<proteinExistence type="predicted"/>
<accession>A0A1W6JXI2</accession>
<organism evidence="2 3">
    <name type="scientific">Acidianus manzaensis</name>
    <dbReference type="NCBI Taxonomy" id="282676"/>
    <lineage>
        <taxon>Archaea</taxon>
        <taxon>Thermoproteota</taxon>
        <taxon>Thermoprotei</taxon>
        <taxon>Sulfolobales</taxon>
        <taxon>Sulfolobaceae</taxon>
        <taxon>Acidianus</taxon>
    </lineage>
</organism>
<evidence type="ECO:0008006" key="4">
    <source>
        <dbReference type="Google" id="ProtNLM"/>
    </source>
</evidence>
<name>A0A1W6JXI2_9CREN</name>
<keyword evidence="1" id="KW-1133">Transmembrane helix</keyword>
<dbReference type="Proteomes" id="UP000193404">
    <property type="component" value="Chromosome"/>
</dbReference>
<evidence type="ECO:0000313" key="3">
    <source>
        <dbReference type="Proteomes" id="UP000193404"/>
    </source>
</evidence>
<keyword evidence="3" id="KW-1185">Reference proteome</keyword>
<feature type="transmembrane region" description="Helical" evidence="1">
    <location>
        <begin position="7"/>
        <end position="29"/>
    </location>
</feature>
<dbReference type="KEGG" id="aman:B6F84_02130"/>
<dbReference type="STRING" id="282676.B6F84_02130"/>
<evidence type="ECO:0000313" key="2">
    <source>
        <dbReference type="EMBL" id="ARM74942.1"/>
    </source>
</evidence>
<gene>
    <name evidence="2" type="ORF">B6F84_02130</name>
</gene>
<feature type="transmembrane region" description="Helical" evidence="1">
    <location>
        <begin position="115"/>
        <end position="134"/>
    </location>
</feature>
<feature type="transmembrane region" description="Helical" evidence="1">
    <location>
        <begin position="35"/>
        <end position="55"/>
    </location>
</feature>